<evidence type="ECO:0008006" key="4">
    <source>
        <dbReference type="Google" id="ProtNLM"/>
    </source>
</evidence>
<feature type="transmembrane region" description="Helical" evidence="1">
    <location>
        <begin position="123"/>
        <end position="147"/>
    </location>
</feature>
<dbReference type="AlphaFoldDB" id="A0A9X6SS19"/>
<dbReference type="PANTHER" id="PTHR35531">
    <property type="entry name" value="INNER MEMBRANE PROTEIN YBCI-RELATED"/>
    <property type="match status" value="1"/>
</dbReference>
<dbReference type="InterPro" id="IPR007404">
    <property type="entry name" value="YdjM-like"/>
</dbReference>
<evidence type="ECO:0000313" key="2">
    <source>
        <dbReference type="EMBL" id="PDZ94095.1"/>
    </source>
</evidence>
<evidence type="ECO:0000313" key="3">
    <source>
        <dbReference type="Proteomes" id="UP000219922"/>
    </source>
</evidence>
<dbReference type="PANTHER" id="PTHR35531:SF1">
    <property type="entry name" value="INNER MEMBRANE PROTEIN YBCI-RELATED"/>
    <property type="match status" value="1"/>
</dbReference>
<organism evidence="2 3">
    <name type="scientific">Bacillus cereus</name>
    <dbReference type="NCBI Taxonomy" id="1396"/>
    <lineage>
        <taxon>Bacteria</taxon>
        <taxon>Bacillati</taxon>
        <taxon>Bacillota</taxon>
        <taxon>Bacilli</taxon>
        <taxon>Bacillales</taxon>
        <taxon>Bacillaceae</taxon>
        <taxon>Bacillus</taxon>
        <taxon>Bacillus cereus group</taxon>
    </lineage>
</organism>
<keyword evidence="1" id="KW-0812">Transmembrane</keyword>
<feature type="transmembrane region" description="Helical" evidence="1">
    <location>
        <begin position="76"/>
        <end position="103"/>
    </location>
</feature>
<dbReference type="EMBL" id="NVMX01000264">
    <property type="protein sequence ID" value="PDZ94095.1"/>
    <property type="molecule type" value="Genomic_DNA"/>
</dbReference>
<reference evidence="2 3" key="1">
    <citation type="submission" date="2017-09" db="EMBL/GenBank/DDBJ databases">
        <title>Large-scale bioinformatics analysis of Bacillus genomes uncovers conserved roles of natural products in bacterial physiology.</title>
        <authorList>
            <consortium name="Agbiome Team Llc"/>
            <person name="Bleich R.M."/>
            <person name="Grubbs K.J."/>
            <person name="Santa Maria K.C."/>
            <person name="Allen S.E."/>
            <person name="Farag S."/>
            <person name="Shank E.A."/>
            <person name="Bowers A."/>
        </authorList>
    </citation>
    <scope>NUCLEOTIDE SEQUENCE [LARGE SCALE GENOMIC DNA]</scope>
    <source>
        <strain evidence="2 3">AFS092789</strain>
    </source>
</reference>
<comment type="caution">
    <text evidence="2">The sequence shown here is derived from an EMBL/GenBank/DDBJ whole genome shotgun (WGS) entry which is preliminary data.</text>
</comment>
<dbReference type="RefSeq" id="WP_098007316.1">
    <property type="nucleotide sequence ID" value="NZ_JAWLRU010000002.1"/>
</dbReference>
<keyword evidence="1" id="KW-1133">Transmembrane helix</keyword>
<proteinExistence type="predicted"/>
<keyword evidence="1" id="KW-0472">Membrane</keyword>
<name>A0A9X6SS19_BACCE</name>
<dbReference type="Proteomes" id="UP000219922">
    <property type="component" value="Unassembled WGS sequence"/>
</dbReference>
<dbReference type="Pfam" id="PF04307">
    <property type="entry name" value="YdjM"/>
    <property type="match status" value="1"/>
</dbReference>
<evidence type="ECO:0000256" key="1">
    <source>
        <dbReference type="SAM" id="Phobius"/>
    </source>
</evidence>
<sequence length="159" mass="17585">MRYHTHVVTSCIAGITVANLTDTHLTAPLVAGLIVGSLFPDIDEPGSYVGRRSLGTSYIINFLFGHRGLTHSLFPVAILIFLFWQFPISLLLGFTAGYLFHILGDLFSKSGVPLFLPFSSKKYAIPIYTTGGIMEHIIFVISVVYLLKITGIFDIMKLF</sequence>
<protein>
    <recommendedName>
        <fullName evidence="4">Metal-dependent hydrolase</fullName>
    </recommendedName>
</protein>
<gene>
    <name evidence="2" type="ORF">CON36_35635</name>
</gene>
<accession>A0A9X6SS19</accession>